<proteinExistence type="predicted"/>
<accession>A0ABT6NFM1</accession>
<dbReference type="Proteomes" id="UP001158045">
    <property type="component" value="Unassembled WGS sequence"/>
</dbReference>
<organism evidence="1 2">
    <name type="scientific">Fusibacter bizertensis</name>
    <dbReference type="NCBI Taxonomy" id="1488331"/>
    <lineage>
        <taxon>Bacteria</taxon>
        <taxon>Bacillati</taxon>
        <taxon>Bacillota</taxon>
        <taxon>Clostridia</taxon>
        <taxon>Eubacteriales</taxon>
        <taxon>Eubacteriales Family XII. Incertae Sedis</taxon>
        <taxon>Fusibacter</taxon>
    </lineage>
</organism>
<gene>
    <name evidence="1" type="ORF">QE109_13815</name>
</gene>
<name>A0ABT6NFM1_9FIRM</name>
<evidence type="ECO:0000313" key="2">
    <source>
        <dbReference type="Proteomes" id="UP001158045"/>
    </source>
</evidence>
<dbReference type="RefSeq" id="WP_281095122.1">
    <property type="nucleotide sequence ID" value="NZ_JARYZI010000010.1"/>
</dbReference>
<reference evidence="1 2" key="1">
    <citation type="submission" date="2023-04" db="EMBL/GenBank/DDBJ databases">
        <title>Fusibacter bizertensis strain WBS, isolated from littoral bottom sediments of the Arctic seas - biochemical and genomic analysis.</title>
        <authorList>
            <person name="Brioukhanov A.L."/>
        </authorList>
    </citation>
    <scope>NUCLEOTIDE SEQUENCE [LARGE SCALE GENOMIC DNA]</scope>
    <source>
        <strain evidence="1 2">WBS</strain>
    </source>
</reference>
<keyword evidence="2" id="KW-1185">Reference proteome</keyword>
<comment type="caution">
    <text evidence="1">The sequence shown here is derived from an EMBL/GenBank/DDBJ whole genome shotgun (WGS) entry which is preliminary data.</text>
</comment>
<protein>
    <submittedName>
        <fullName evidence="1">Uncharacterized protein</fullName>
    </submittedName>
</protein>
<evidence type="ECO:0000313" key="1">
    <source>
        <dbReference type="EMBL" id="MDH8679229.1"/>
    </source>
</evidence>
<sequence>MALLDLFESENRIISIVGMAKNAGKTVTMNHLLEEMAEKALCVGVTSIGRDGERQDIVTKTDKPLIYLRRGTLVATAEILFNLSEVKMEILEVTDFFTAMGRVIIGRTLGDGFVQIGGPTTNASIRSVSEKLCTYGARYVLVDGALDRTSSASPAITDACLLSTGAVVSRDMNKTVDQTVYRASLFRLDAVTTPILVEAWDVAECERRPVLVSKEGTVRVLSEVTTALGAGKLIAAEIEDGITAIVIPGALVSQTILDVIQTVRDFGNIIWLVGDATKIFIEHKDWLYFMRIGVNIKVRYDIKLKAITVNPYAPSGYFYDSQLFVKALQDRISNVPIIDVMR</sequence>
<dbReference type="EMBL" id="JARYZI010000010">
    <property type="protein sequence ID" value="MDH8679229.1"/>
    <property type="molecule type" value="Genomic_DNA"/>
</dbReference>